<evidence type="ECO:0000313" key="3">
    <source>
        <dbReference type="Proteomes" id="UP001219862"/>
    </source>
</evidence>
<feature type="signal peptide" evidence="1">
    <location>
        <begin position="1"/>
        <end position="24"/>
    </location>
</feature>
<comment type="caution">
    <text evidence="2">The sequence shown here is derived from an EMBL/GenBank/DDBJ whole genome shotgun (WGS) entry which is preliminary data.</text>
</comment>
<name>A0ABT5KUJ7_9BURK</name>
<sequence>MTLNPLQKPLMAAALALLSACATRAPDAVPGQRHSTQALLAYQPADFHWQATQAEVEQAQRTRDLRLLHERLALPPGHAAQAALPDILSAVLLYNTDIDAARGPTLAALPGLTAQTGEAQRSVLSGVYAFYAAEAAPLLWPLLPQLHTPREFAIAAYTLLKPLTAEVRPAAAVQIQTLMQAQFPTWQNEPRLRALGRVLQDSPGSTSPPLAELLAAPLRPGFPVVFSLQRPGREVLGLAILRGSDGRFVRTPDGHLFQVPQLARALAHLPGTITLGDTPQGIFAVRGASTASNPTIGPTPFLETKLPIEASVAEFFQVDGSDLDWSEGLYAGLLPPSWRHWEPIKEAWLAGRAGRDEILMHGSVVNPAYYRNAPYYPATPTAGCLTSPEQWDPTTGRLRASGQLQLAQAFASAFAQGPGANGDPMVKGYLVMVELPGNAARRFIPVSEAEVREVVDEAERRLGGR</sequence>
<reference evidence="2 3" key="1">
    <citation type="submission" date="2022-10" db="EMBL/GenBank/DDBJ databases">
        <title>paucibacter sp. hw8 Genome sequencing.</title>
        <authorList>
            <person name="Park S."/>
        </authorList>
    </citation>
    <scope>NUCLEOTIDE SEQUENCE [LARGE SCALE GENOMIC DNA]</scope>
    <source>
        <strain evidence="3">hw8</strain>
    </source>
</reference>
<protein>
    <submittedName>
        <fullName evidence="2">Uncharacterized protein</fullName>
    </submittedName>
</protein>
<gene>
    <name evidence="2" type="ORF">PRZ01_15615</name>
</gene>
<organism evidence="2 3">
    <name type="scientific">Roseateles koreensis</name>
    <dbReference type="NCBI Taxonomy" id="2987526"/>
    <lineage>
        <taxon>Bacteria</taxon>
        <taxon>Pseudomonadati</taxon>
        <taxon>Pseudomonadota</taxon>
        <taxon>Betaproteobacteria</taxon>
        <taxon>Burkholderiales</taxon>
        <taxon>Sphaerotilaceae</taxon>
        <taxon>Roseateles</taxon>
    </lineage>
</organism>
<proteinExistence type="predicted"/>
<evidence type="ECO:0000313" key="2">
    <source>
        <dbReference type="EMBL" id="MDC8786617.1"/>
    </source>
</evidence>
<evidence type="ECO:0000256" key="1">
    <source>
        <dbReference type="SAM" id="SignalP"/>
    </source>
</evidence>
<accession>A0ABT5KUJ7</accession>
<keyword evidence="3" id="KW-1185">Reference proteome</keyword>
<dbReference type="RefSeq" id="WP_273597726.1">
    <property type="nucleotide sequence ID" value="NZ_JAQQXS010000014.1"/>
</dbReference>
<feature type="chain" id="PRO_5046429856" evidence="1">
    <location>
        <begin position="25"/>
        <end position="465"/>
    </location>
</feature>
<dbReference type="Proteomes" id="UP001219862">
    <property type="component" value="Unassembled WGS sequence"/>
</dbReference>
<keyword evidence="1" id="KW-0732">Signal</keyword>
<dbReference type="EMBL" id="JAQQXS010000014">
    <property type="protein sequence ID" value="MDC8786617.1"/>
    <property type="molecule type" value="Genomic_DNA"/>
</dbReference>